<dbReference type="InterPro" id="IPR007612">
    <property type="entry name" value="LOR"/>
</dbReference>
<gene>
    <name evidence="2" type="ORF">Poli38472_013365</name>
</gene>
<dbReference type="Gene3D" id="2.40.160.200">
    <property type="entry name" value="LURP1-related"/>
    <property type="match status" value="1"/>
</dbReference>
<dbReference type="SUPFAM" id="SSF54518">
    <property type="entry name" value="Tubby C-terminal domain-like"/>
    <property type="match status" value="1"/>
</dbReference>
<sequence length="207" mass="23027">MGNSSSTDQHLHLLGTPLTTPPTAAVATSKSFCSSSPVTLYLRENFWQPQGNEFYIKDANTGHVHFMSRGIAAALRDANNVPIAYIKKETRTFFKVYADAAHEKLVANIRPKYTWRSQELDVRFFNIATGKWCHVGIAGDYDTHHAVIWLDTGDGVVGIARIRSPPSARGFGNKDYFLEIAPNVDMALIVVICMAIDEGHIRDDYLV</sequence>
<dbReference type="EMBL" id="SPLM01000113">
    <property type="protein sequence ID" value="TMW57891.1"/>
    <property type="molecule type" value="Genomic_DNA"/>
</dbReference>
<organism evidence="2 3">
    <name type="scientific">Pythium oligandrum</name>
    <name type="common">Mycoparasitic fungus</name>
    <dbReference type="NCBI Taxonomy" id="41045"/>
    <lineage>
        <taxon>Eukaryota</taxon>
        <taxon>Sar</taxon>
        <taxon>Stramenopiles</taxon>
        <taxon>Oomycota</taxon>
        <taxon>Peronosporomycetes</taxon>
        <taxon>Pythiales</taxon>
        <taxon>Pythiaceae</taxon>
        <taxon>Pythium</taxon>
    </lineage>
</organism>
<comment type="caution">
    <text evidence="2">The sequence shown here is derived from an EMBL/GenBank/DDBJ whole genome shotgun (WGS) entry which is preliminary data.</text>
</comment>
<accession>A0A8K1C772</accession>
<keyword evidence="3" id="KW-1185">Reference proteome</keyword>
<dbReference type="Pfam" id="PF04525">
    <property type="entry name" value="LOR"/>
    <property type="match status" value="1"/>
</dbReference>
<reference evidence="2" key="1">
    <citation type="submission" date="2019-03" db="EMBL/GenBank/DDBJ databases">
        <title>Long read genome sequence of the mycoparasitic Pythium oligandrum ATCC 38472 isolated from sugarbeet rhizosphere.</title>
        <authorList>
            <person name="Gaulin E."/>
        </authorList>
    </citation>
    <scope>NUCLEOTIDE SEQUENCE</scope>
    <source>
        <strain evidence="2">ATCC 38472_TT</strain>
    </source>
</reference>
<evidence type="ECO:0000313" key="2">
    <source>
        <dbReference type="EMBL" id="TMW57891.1"/>
    </source>
</evidence>
<dbReference type="OrthoDB" id="101217at2759"/>
<name>A0A8K1C772_PYTOL</name>
<dbReference type="AlphaFoldDB" id="A0A8K1C772"/>
<protein>
    <submittedName>
        <fullName evidence="2">Uncharacterized protein</fullName>
    </submittedName>
</protein>
<proteinExistence type="inferred from homology"/>
<dbReference type="Proteomes" id="UP000794436">
    <property type="component" value="Unassembled WGS sequence"/>
</dbReference>
<evidence type="ECO:0000256" key="1">
    <source>
        <dbReference type="ARBA" id="ARBA00005437"/>
    </source>
</evidence>
<evidence type="ECO:0000313" key="3">
    <source>
        <dbReference type="Proteomes" id="UP000794436"/>
    </source>
</evidence>
<dbReference type="InterPro" id="IPR025659">
    <property type="entry name" value="Tubby-like_C"/>
</dbReference>
<comment type="similarity">
    <text evidence="1">Belongs to the LOR family.</text>
</comment>
<dbReference type="InterPro" id="IPR038595">
    <property type="entry name" value="LOR_sf"/>
</dbReference>